<dbReference type="Proteomes" id="UP000289794">
    <property type="component" value="Chromosome"/>
</dbReference>
<feature type="compositionally biased region" description="Polar residues" evidence="1">
    <location>
        <begin position="190"/>
        <end position="204"/>
    </location>
</feature>
<evidence type="ECO:0000313" key="4">
    <source>
        <dbReference type="EMBL" id="QBE97306.1"/>
    </source>
</evidence>
<evidence type="ECO:0000313" key="5">
    <source>
        <dbReference type="Proteomes" id="UP000289794"/>
    </source>
</evidence>
<dbReference type="KEGG" id="bpro:PMF13cell1_02862"/>
<proteinExistence type="predicted"/>
<protein>
    <recommendedName>
        <fullName evidence="6">Cohesin domain-containing protein</fullName>
    </recommendedName>
</protein>
<evidence type="ECO:0008006" key="6">
    <source>
        <dbReference type="Google" id="ProtNLM"/>
    </source>
</evidence>
<evidence type="ECO:0000256" key="2">
    <source>
        <dbReference type="SAM" id="Phobius"/>
    </source>
</evidence>
<dbReference type="GO" id="GO:0030246">
    <property type="term" value="F:carbohydrate binding"/>
    <property type="evidence" value="ECO:0007669"/>
    <property type="project" value="InterPro"/>
</dbReference>
<feature type="compositionally biased region" description="Basic and acidic residues" evidence="1">
    <location>
        <begin position="205"/>
        <end position="219"/>
    </location>
</feature>
<dbReference type="Gene3D" id="2.60.40.680">
    <property type="match status" value="1"/>
</dbReference>
<keyword evidence="3" id="KW-0732">Signal</keyword>
<reference evidence="4 5" key="1">
    <citation type="submission" date="2019-01" db="EMBL/GenBank/DDBJ databases">
        <title>PMF-metabolizing Aryl O-demethylase.</title>
        <authorList>
            <person name="Kim M."/>
        </authorList>
    </citation>
    <scope>NUCLEOTIDE SEQUENCE [LARGE SCALE GENOMIC DNA]</scope>
    <source>
        <strain evidence="4 5">PMF1</strain>
    </source>
</reference>
<dbReference type="SUPFAM" id="SSF49384">
    <property type="entry name" value="Carbohydrate-binding domain"/>
    <property type="match status" value="1"/>
</dbReference>
<feature type="signal peptide" evidence="3">
    <location>
        <begin position="1"/>
        <end position="26"/>
    </location>
</feature>
<evidence type="ECO:0000256" key="3">
    <source>
        <dbReference type="SAM" id="SignalP"/>
    </source>
</evidence>
<keyword evidence="2" id="KW-0472">Membrane</keyword>
<feature type="transmembrane region" description="Helical" evidence="2">
    <location>
        <begin position="236"/>
        <end position="256"/>
    </location>
</feature>
<keyword evidence="2" id="KW-1133">Transmembrane helix</keyword>
<sequence length="262" mass="27860">MRIRKRLALLLLTLGLAAMQAEPVLAQGNTTVRVDAVNTGSRITASCVMEGSGTVTNGKIRLKYDPDELVLQSTAAGDMLSDMLVQVNDPLTGNKEPGEIVFVFAGAEPIEGNGNILDMEFQPGEKFQPETGAEIQVSVEEFASDGTEGDVTAENGTVPGKSPETPPDAEEPPTPETPTSPDDGNKEEQVGNQNTEKNEGTSGTKTEKTSVTKSADKKQITKTKTQTVKTGDENQIMPFAIAAVCALGVIIIYAIFKKKKSF</sequence>
<keyword evidence="2" id="KW-0812">Transmembrane</keyword>
<dbReference type="InterPro" id="IPR008965">
    <property type="entry name" value="CBM2/CBM3_carb-bd_dom_sf"/>
</dbReference>
<organism evidence="4 5">
    <name type="scientific">Blautia producta</name>
    <dbReference type="NCBI Taxonomy" id="33035"/>
    <lineage>
        <taxon>Bacteria</taxon>
        <taxon>Bacillati</taxon>
        <taxon>Bacillota</taxon>
        <taxon>Clostridia</taxon>
        <taxon>Lachnospirales</taxon>
        <taxon>Lachnospiraceae</taxon>
        <taxon>Blautia</taxon>
    </lineage>
</organism>
<feature type="region of interest" description="Disordered" evidence="1">
    <location>
        <begin position="143"/>
        <end position="226"/>
    </location>
</feature>
<dbReference type="RefSeq" id="WP_130181139.1">
    <property type="nucleotide sequence ID" value="NZ_CP035945.1"/>
</dbReference>
<accession>A0A4P6LYR2</accession>
<gene>
    <name evidence="4" type="ORF">PMF13cell1_02862</name>
</gene>
<name>A0A4P6LYR2_9FIRM</name>
<feature type="chain" id="PRO_5020630073" description="Cohesin domain-containing protein" evidence="3">
    <location>
        <begin position="27"/>
        <end position="262"/>
    </location>
</feature>
<evidence type="ECO:0000256" key="1">
    <source>
        <dbReference type="SAM" id="MobiDB-lite"/>
    </source>
</evidence>
<dbReference type="AlphaFoldDB" id="A0A4P6LYR2"/>
<dbReference type="EMBL" id="CP035945">
    <property type="protein sequence ID" value="QBE97306.1"/>
    <property type="molecule type" value="Genomic_DNA"/>
</dbReference>